<evidence type="ECO:0000313" key="9">
    <source>
        <dbReference type="Proteomes" id="UP000216020"/>
    </source>
</evidence>
<keyword evidence="9" id="KW-1185">Reference proteome</keyword>
<keyword evidence="3" id="KW-0998">Cell outer membrane</keyword>
<comment type="subcellular location">
    <subcellularLocation>
        <location evidence="1">Cell outer membrane</location>
    </subcellularLocation>
</comment>
<accession>A0A261S0H4</accession>
<dbReference type="AlphaFoldDB" id="A0A261S0H4"/>
<feature type="signal peptide" evidence="6">
    <location>
        <begin position="1"/>
        <end position="26"/>
    </location>
</feature>
<comment type="caution">
    <text evidence="8">The sequence shown here is derived from an EMBL/GenBank/DDBJ whole genome shotgun (WGS) entry which is preliminary data.</text>
</comment>
<dbReference type="GO" id="GO:0009279">
    <property type="term" value="C:cell outer membrane"/>
    <property type="evidence" value="ECO:0007669"/>
    <property type="project" value="UniProtKB-SubCell"/>
</dbReference>
<dbReference type="InterPro" id="IPR036737">
    <property type="entry name" value="OmpA-like_sf"/>
</dbReference>
<dbReference type="Gene3D" id="3.30.1330.60">
    <property type="entry name" value="OmpA-like domain"/>
    <property type="match status" value="1"/>
</dbReference>
<dbReference type="PROSITE" id="PS51123">
    <property type="entry name" value="OMPA_2"/>
    <property type="match status" value="1"/>
</dbReference>
<evidence type="ECO:0000256" key="3">
    <source>
        <dbReference type="ARBA" id="ARBA00023237"/>
    </source>
</evidence>
<feature type="chain" id="PRO_5013034633" evidence="6">
    <location>
        <begin position="27"/>
        <end position="321"/>
    </location>
</feature>
<feature type="region of interest" description="Disordered" evidence="5">
    <location>
        <begin position="302"/>
        <end position="321"/>
    </location>
</feature>
<dbReference type="RefSeq" id="WP_094855266.1">
    <property type="nucleotide sequence ID" value="NZ_NEVM01000005.1"/>
</dbReference>
<evidence type="ECO:0000256" key="5">
    <source>
        <dbReference type="SAM" id="MobiDB-lite"/>
    </source>
</evidence>
<dbReference type="InterPro" id="IPR032608">
    <property type="entry name" value="DUF4892"/>
</dbReference>
<feature type="domain" description="OmpA-like" evidence="7">
    <location>
        <begin position="206"/>
        <end position="321"/>
    </location>
</feature>
<keyword evidence="6" id="KW-0732">Signal</keyword>
<gene>
    <name evidence="8" type="ORF">CAL29_23000</name>
</gene>
<reference evidence="9" key="1">
    <citation type="submission" date="2017-05" db="EMBL/GenBank/DDBJ databases">
        <title>Complete and WGS of Bordetella genogroups.</title>
        <authorList>
            <person name="Spilker T."/>
            <person name="Lipuma J."/>
        </authorList>
    </citation>
    <scope>NUCLEOTIDE SEQUENCE [LARGE SCALE GENOMIC DNA]</scope>
    <source>
        <strain evidence="9">AU16122</strain>
    </source>
</reference>
<dbReference type="Pfam" id="PF16234">
    <property type="entry name" value="DUF4892"/>
    <property type="match status" value="1"/>
</dbReference>
<dbReference type="Pfam" id="PF00691">
    <property type="entry name" value="OmpA"/>
    <property type="match status" value="1"/>
</dbReference>
<evidence type="ECO:0000256" key="6">
    <source>
        <dbReference type="SAM" id="SignalP"/>
    </source>
</evidence>
<dbReference type="CDD" id="cd07185">
    <property type="entry name" value="OmpA_C-like"/>
    <property type="match status" value="1"/>
</dbReference>
<name>A0A261S0H4_9BORD</name>
<dbReference type="PANTHER" id="PTHR30329">
    <property type="entry name" value="STATOR ELEMENT OF FLAGELLAR MOTOR COMPLEX"/>
    <property type="match status" value="1"/>
</dbReference>
<organism evidence="8 9">
    <name type="scientific">Bordetella genomosp. 10</name>
    <dbReference type="NCBI Taxonomy" id="1416804"/>
    <lineage>
        <taxon>Bacteria</taxon>
        <taxon>Pseudomonadati</taxon>
        <taxon>Pseudomonadota</taxon>
        <taxon>Betaproteobacteria</taxon>
        <taxon>Burkholderiales</taxon>
        <taxon>Alcaligenaceae</taxon>
        <taxon>Bordetella</taxon>
    </lineage>
</organism>
<keyword evidence="2 4" id="KW-0472">Membrane</keyword>
<protein>
    <submittedName>
        <fullName evidence="8">Cell envelope biogenesis protein OmpA</fullName>
    </submittedName>
</protein>
<dbReference type="InterPro" id="IPR006664">
    <property type="entry name" value="OMP_bac"/>
</dbReference>
<dbReference type="InterPro" id="IPR050330">
    <property type="entry name" value="Bact_OuterMem_StrucFunc"/>
</dbReference>
<proteinExistence type="predicted"/>
<evidence type="ECO:0000256" key="1">
    <source>
        <dbReference type="ARBA" id="ARBA00004442"/>
    </source>
</evidence>
<dbReference type="SUPFAM" id="SSF103088">
    <property type="entry name" value="OmpA-like"/>
    <property type="match status" value="1"/>
</dbReference>
<sequence length="321" mass="35141">MQARTRVWALAVAGALMLAVAQPGRAADIKGSKDHPMLTRFAGAQINAYSVQDYDEAQMPNQAIADDKHVQVLELEGKVTRIGYRLDGAKSPLEVYRNYQAALKDGGFETVFTCKNDEQCGQDFQRYVLNSDKVRISGTGDAVFGGNYYAVLAKKAAAPGDVYVFLDIMHDDSNHFTAVYQQVVETKSMQQGQVKVLDADAMRKALELSGKVAIYGVYFDTDKAEIKSESKAALDQMGKLLKDNPALKVYVVGHTDNQGTLAHNKTLSQQRADAVVKALTGEYHIDGKRLEAYGVASLAPVASNDDEQGRGQNRRVELVKE</sequence>
<dbReference type="OrthoDB" id="345640at2"/>
<dbReference type="InterPro" id="IPR006665">
    <property type="entry name" value="OmpA-like"/>
</dbReference>
<evidence type="ECO:0000256" key="2">
    <source>
        <dbReference type="ARBA" id="ARBA00023136"/>
    </source>
</evidence>
<dbReference type="PRINTS" id="PR01021">
    <property type="entry name" value="OMPADOMAIN"/>
</dbReference>
<dbReference type="PANTHER" id="PTHR30329:SF21">
    <property type="entry name" value="LIPOPROTEIN YIAD-RELATED"/>
    <property type="match status" value="1"/>
</dbReference>
<dbReference type="Proteomes" id="UP000216020">
    <property type="component" value="Unassembled WGS sequence"/>
</dbReference>
<evidence type="ECO:0000259" key="7">
    <source>
        <dbReference type="PROSITE" id="PS51123"/>
    </source>
</evidence>
<dbReference type="EMBL" id="NEVM01000005">
    <property type="protein sequence ID" value="OZI30844.1"/>
    <property type="molecule type" value="Genomic_DNA"/>
</dbReference>
<evidence type="ECO:0000256" key="4">
    <source>
        <dbReference type="PROSITE-ProRule" id="PRU00473"/>
    </source>
</evidence>
<evidence type="ECO:0000313" key="8">
    <source>
        <dbReference type="EMBL" id="OZI30844.1"/>
    </source>
</evidence>